<gene>
    <name evidence="1" type="ORF">FNW12_08100</name>
</gene>
<keyword evidence="2" id="KW-1185">Reference proteome</keyword>
<dbReference type="EMBL" id="VJZN01000011">
    <property type="protein sequence ID" value="TRX06546.1"/>
    <property type="molecule type" value="Genomic_DNA"/>
</dbReference>
<dbReference type="RefSeq" id="WP_143387079.1">
    <property type="nucleotide sequence ID" value="NZ_VJZM01000010.1"/>
</dbReference>
<proteinExistence type="predicted"/>
<dbReference type="Proteomes" id="UP000318528">
    <property type="component" value="Unassembled WGS sequence"/>
</dbReference>
<reference evidence="1 2" key="1">
    <citation type="submission" date="2019-07" db="EMBL/GenBank/DDBJ databases">
        <title>Novel species of Flavobacterium.</title>
        <authorList>
            <person name="Liu Q."/>
            <person name="Xin Y.-H."/>
        </authorList>
    </citation>
    <scope>NUCLEOTIDE SEQUENCE [LARGE SCALE GENOMIC DNA]</scope>
    <source>
        <strain evidence="1 2">GSP39</strain>
    </source>
</reference>
<sequence>MKRIFIFLLFCFSLTNYSQNLSLEELISLRKNDIANVEEYLSLKGWTFLSSEEGDNESLSGVAFAYKKEEYSDDAESFFHYYRSDSTDVRRINLQIFNTSKYNSYLTRIKSFGCKLIDSGVFDGEIKKTYQGATTTFMITIKNRKDEDSESTETIYHIAIIDNSDYFLSFSESE</sequence>
<evidence type="ECO:0000313" key="2">
    <source>
        <dbReference type="Proteomes" id="UP000318528"/>
    </source>
</evidence>
<protein>
    <submittedName>
        <fullName evidence="1">Uncharacterized protein</fullName>
    </submittedName>
</protein>
<evidence type="ECO:0000313" key="1">
    <source>
        <dbReference type="EMBL" id="TRX06546.1"/>
    </source>
</evidence>
<organism evidence="1 2">
    <name type="scientific">Flavobacterium gawalongense</name>
    <dbReference type="NCBI Taxonomy" id="2594432"/>
    <lineage>
        <taxon>Bacteria</taxon>
        <taxon>Pseudomonadati</taxon>
        <taxon>Bacteroidota</taxon>
        <taxon>Flavobacteriia</taxon>
        <taxon>Flavobacteriales</taxon>
        <taxon>Flavobacteriaceae</taxon>
        <taxon>Flavobacterium</taxon>
    </lineage>
</organism>
<name>A0ABY3CN10_9FLAO</name>
<accession>A0ABY3CN10</accession>
<comment type="caution">
    <text evidence="1">The sequence shown here is derived from an EMBL/GenBank/DDBJ whole genome shotgun (WGS) entry which is preliminary data.</text>
</comment>